<reference evidence="3 4" key="1">
    <citation type="submission" date="2020-06" db="EMBL/GenBank/DDBJ databases">
        <authorList>
            <person name="Li R."/>
            <person name="Bekaert M."/>
        </authorList>
    </citation>
    <scope>NUCLEOTIDE SEQUENCE [LARGE SCALE GENOMIC DNA]</scope>
    <source>
        <strain evidence="4">wild</strain>
    </source>
</reference>
<keyword evidence="1" id="KW-0479">Metal-binding</keyword>
<dbReference type="EMBL" id="CACVKT020006283">
    <property type="protein sequence ID" value="CAC5400656.1"/>
    <property type="molecule type" value="Genomic_DNA"/>
</dbReference>
<dbReference type="Proteomes" id="UP000507470">
    <property type="component" value="Unassembled WGS sequence"/>
</dbReference>
<keyword evidence="1" id="KW-0863">Zinc-finger</keyword>
<evidence type="ECO:0000256" key="1">
    <source>
        <dbReference type="PROSITE-ProRule" id="PRU00042"/>
    </source>
</evidence>
<dbReference type="InterPro" id="IPR013087">
    <property type="entry name" value="Znf_C2H2_type"/>
</dbReference>
<feature type="domain" description="C2H2-type" evidence="2">
    <location>
        <begin position="82"/>
        <end position="110"/>
    </location>
</feature>
<organism evidence="3 4">
    <name type="scientific">Mytilus coruscus</name>
    <name type="common">Sea mussel</name>
    <dbReference type="NCBI Taxonomy" id="42192"/>
    <lineage>
        <taxon>Eukaryota</taxon>
        <taxon>Metazoa</taxon>
        <taxon>Spiralia</taxon>
        <taxon>Lophotrochozoa</taxon>
        <taxon>Mollusca</taxon>
        <taxon>Bivalvia</taxon>
        <taxon>Autobranchia</taxon>
        <taxon>Pteriomorphia</taxon>
        <taxon>Mytilida</taxon>
        <taxon>Mytiloidea</taxon>
        <taxon>Mytilidae</taxon>
        <taxon>Mytilinae</taxon>
        <taxon>Mytilus</taxon>
    </lineage>
</organism>
<name>A0A6J8CYJ5_MYTCO</name>
<evidence type="ECO:0000259" key="2">
    <source>
        <dbReference type="PROSITE" id="PS50157"/>
    </source>
</evidence>
<keyword evidence="1" id="KW-0862">Zinc</keyword>
<gene>
    <name evidence="3" type="ORF">MCOR_34820</name>
</gene>
<dbReference type="PROSITE" id="PS00028">
    <property type="entry name" value="ZINC_FINGER_C2H2_1"/>
    <property type="match status" value="1"/>
</dbReference>
<dbReference type="GO" id="GO:0008270">
    <property type="term" value="F:zinc ion binding"/>
    <property type="evidence" value="ECO:0007669"/>
    <property type="project" value="UniProtKB-KW"/>
</dbReference>
<dbReference type="PROSITE" id="PS50157">
    <property type="entry name" value="ZINC_FINGER_C2H2_2"/>
    <property type="match status" value="1"/>
</dbReference>
<protein>
    <submittedName>
        <fullName evidence="3">ZBTB40</fullName>
    </submittedName>
</protein>
<proteinExistence type="predicted"/>
<accession>A0A6J8CYJ5</accession>
<dbReference type="AlphaFoldDB" id="A0A6J8CYJ5"/>
<evidence type="ECO:0000313" key="4">
    <source>
        <dbReference type="Proteomes" id="UP000507470"/>
    </source>
</evidence>
<dbReference type="OrthoDB" id="6196593at2759"/>
<keyword evidence="4" id="KW-1185">Reference proteome</keyword>
<evidence type="ECO:0000313" key="3">
    <source>
        <dbReference type="EMBL" id="CAC5400656.1"/>
    </source>
</evidence>
<dbReference type="Gene3D" id="3.30.160.60">
    <property type="entry name" value="Classic Zinc Finger"/>
    <property type="match status" value="1"/>
</dbReference>
<sequence length="179" mass="20284">MQWSVHQNGPKSVDHAVSVALKYEAFYASRKKQGMPRPVRAQSEIEAEQNETAVAVRKFEQTLEKLTQLMNMLRTVVPFTVYQCQKCPVGFPTAARLSSHEEQVHGPQDVCPFAGCRVSFPRQNPDRMHRHIQRVHPVLRRGSPVGQSVANGKRMKQRPVVGPTMVEAVVDEELPQIEY</sequence>